<dbReference type="AlphaFoldDB" id="A0A0H2WC30"/>
<proteinExistence type="predicted"/>
<evidence type="ECO:0000256" key="1">
    <source>
        <dbReference type="SAM" id="MobiDB-lite"/>
    </source>
</evidence>
<reference evidence="2 3" key="1">
    <citation type="journal article" date="2004" name="Proc. Natl. Acad. Sci. U.S.A.">
        <title>Structural flexibility in the Burkholderia mallei genome.</title>
        <authorList>
            <person name="Nierman W.C."/>
            <person name="DeShazer D."/>
            <person name="Kim H.S."/>
            <person name="Tettelin H."/>
            <person name="Nelson K.E."/>
            <person name="Feldblyum T."/>
            <person name="Ulrich R.L."/>
            <person name="Ronning C.M."/>
            <person name="Brinkac L.M."/>
            <person name="Daugherty S.C."/>
            <person name="Davidsen T.D."/>
            <person name="Deboy R.T."/>
            <person name="Dimitrov G."/>
            <person name="Dodson R.J."/>
            <person name="Durkin A.S."/>
            <person name="Gwinn M.L."/>
            <person name="Haft D.H."/>
            <person name="Khouri H."/>
            <person name="Kolonay J.F."/>
            <person name="Madupu R."/>
            <person name="Mohammoud Y."/>
            <person name="Nelson W.C."/>
            <person name="Radune D."/>
            <person name="Romero C.M."/>
            <person name="Sarria S."/>
            <person name="Selengut J."/>
            <person name="Shamblin C."/>
            <person name="Sullivan S.A."/>
            <person name="White O."/>
            <person name="Yu Y."/>
            <person name="Zafar N."/>
            <person name="Zhou L."/>
            <person name="Fraser C.M."/>
        </authorList>
    </citation>
    <scope>NUCLEOTIDE SEQUENCE [LARGE SCALE GENOMIC DNA]</scope>
    <source>
        <strain evidence="2 3">ATCC 23344</strain>
    </source>
</reference>
<dbReference type="EMBL" id="CP000011">
    <property type="protein sequence ID" value="AAU46246.1"/>
    <property type="molecule type" value="Genomic_DNA"/>
</dbReference>
<dbReference type="KEGG" id="bma:BMAA1088"/>
<accession>A0A0H2WC30</accession>
<sequence length="122" mass="12875">MFPCRACGAFAANAPRQKRTASGAPGRRGGRTRGTPLSKGAARRRTARKLSCDAAPAPLPMTLHIEQYPGQRAARAGRRGATAAGGRRRGRACRRVVRAPRVHGAHRACAGRDGRTADQPIG</sequence>
<dbReference type="Proteomes" id="UP000006693">
    <property type="component" value="Chromosome 2"/>
</dbReference>
<evidence type="ECO:0000313" key="3">
    <source>
        <dbReference type="Proteomes" id="UP000006693"/>
    </source>
</evidence>
<protein>
    <submittedName>
        <fullName evidence="2">Uncharacterized protein</fullName>
    </submittedName>
</protein>
<evidence type="ECO:0000313" key="2">
    <source>
        <dbReference type="EMBL" id="AAU46246.1"/>
    </source>
</evidence>
<keyword evidence="3" id="KW-1185">Reference proteome</keyword>
<gene>
    <name evidence="2" type="ordered locus">BMAA1088</name>
</gene>
<feature type="region of interest" description="Disordered" evidence="1">
    <location>
        <begin position="13"/>
        <end position="49"/>
    </location>
</feature>
<name>A0A0H2WC30_BURMA</name>
<feature type="region of interest" description="Disordered" evidence="1">
    <location>
        <begin position="70"/>
        <end position="92"/>
    </location>
</feature>
<dbReference type="HOGENOM" id="CLU_164566_0_0_4"/>
<organism evidence="2 3">
    <name type="scientific">Burkholderia mallei (strain ATCC 23344)</name>
    <dbReference type="NCBI Taxonomy" id="243160"/>
    <lineage>
        <taxon>Bacteria</taxon>
        <taxon>Pseudomonadati</taxon>
        <taxon>Pseudomonadota</taxon>
        <taxon>Betaproteobacteria</taxon>
        <taxon>Burkholderiales</taxon>
        <taxon>Burkholderiaceae</taxon>
        <taxon>Burkholderia</taxon>
        <taxon>pseudomallei group</taxon>
    </lineage>
</organism>